<dbReference type="InterPro" id="IPR046794">
    <property type="entry name" value="Apc1_MidN"/>
</dbReference>
<feature type="domain" description="Anaphase-promoting complex subunit 1 beta-sandwich" evidence="14">
    <location>
        <begin position="1342"/>
        <end position="1405"/>
    </location>
</feature>
<dbReference type="GO" id="GO:0060090">
    <property type="term" value="F:molecular adaptor activity"/>
    <property type="evidence" value="ECO:0007669"/>
    <property type="project" value="TreeGrafter"/>
</dbReference>
<evidence type="ECO:0000256" key="6">
    <source>
        <dbReference type="ARBA" id="ARBA00022737"/>
    </source>
</evidence>
<evidence type="ECO:0000259" key="13">
    <source>
        <dbReference type="Pfam" id="PF20518"/>
    </source>
</evidence>
<dbReference type="PANTHER" id="PTHR12827:SF3">
    <property type="entry name" value="ANAPHASE-PROMOTING COMPLEX SUBUNIT 1"/>
    <property type="match status" value="1"/>
</dbReference>
<dbReference type="OrthoDB" id="26401at2759"/>
<evidence type="ECO:0000256" key="7">
    <source>
        <dbReference type="ARBA" id="ARBA00022776"/>
    </source>
</evidence>
<keyword evidence="10" id="KW-0131">Cell cycle</keyword>
<comment type="subcellular location">
    <subcellularLocation>
        <location evidence="1">Nucleus</location>
    </subcellularLocation>
</comment>
<dbReference type="GO" id="GO:0007091">
    <property type="term" value="P:metaphase/anaphase transition of mitotic cell cycle"/>
    <property type="evidence" value="ECO:0007669"/>
    <property type="project" value="TreeGrafter"/>
</dbReference>
<keyword evidence="5" id="KW-0132">Cell division</keyword>
<keyword evidence="6" id="KW-0677">Repeat</keyword>
<keyword evidence="16" id="KW-1185">Reference proteome</keyword>
<dbReference type="Pfam" id="PF21282">
    <property type="entry name" value="APC1_3rd"/>
    <property type="match status" value="1"/>
</dbReference>
<evidence type="ECO:0000256" key="9">
    <source>
        <dbReference type="ARBA" id="ARBA00023242"/>
    </source>
</evidence>
<keyword evidence="9" id="KW-0539">Nucleus</keyword>
<evidence type="ECO:0000313" key="16">
    <source>
        <dbReference type="Proteomes" id="UP000242715"/>
    </source>
</evidence>
<evidence type="ECO:0000256" key="8">
    <source>
        <dbReference type="ARBA" id="ARBA00022786"/>
    </source>
</evidence>
<evidence type="ECO:0000256" key="3">
    <source>
        <dbReference type="ARBA" id="ARBA00010547"/>
    </source>
</evidence>
<dbReference type="Pfam" id="PF01851">
    <property type="entry name" value="PC_rep"/>
    <property type="match status" value="1"/>
</dbReference>
<organism evidence="15 16">
    <name type="scientific">Trifolium subterraneum</name>
    <name type="common">Subterranean clover</name>
    <dbReference type="NCBI Taxonomy" id="3900"/>
    <lineage>
        <taxon>Eukaryota</taxon>
        <taxon>Viridiplantae</taxon>
        <taxon>Streptophyta</taxon>
        <taxon>Embryophyta</taxon>
        <taxon>Tracheophyta</taxon>
        <taxon>Spermatophyta</taxon>
        <taxon>Magnoliopsida</taxon>
        <taxon>eudicotyledons</taxon>
        <taxon>Gunneridae</taxon>
        <taxon>Pentapetalae</taxon>
        <taxon>rosids</taxon>
        <taxon>fabids</taxon>
        <taxon>Fabales</taxon>
        <taxon>Fabaceae</taxon>
        <taxon>Papilionoideae</taxon>
        <taxon>50 kb inversion clade</taxon>
        <taxon>NPAAA clade</taxon>
        <taxon>Hologalegina</taxon>
        <taxon>IRL clade</taxon>
        <taxon>Trifolieae</taxon>
        <taxon>Trifolium</taxon>
    </lineage>
</organism>
<evidence type="ECO:0000259" key="11">
    <source>
        <dbReference type="Pfam" id="PF12859"/>
    </source>
</evidence>
<evidence type="ECO:0000259" key="14">
    <source>
        <dbReference type="Pfam" id="PF21282"/>
    </source>
</evidence>
<dbReference type="InterPro" id="IPR048971">
    <property type="entry name" value="Apc1_3rd"/>
</dbReference>
<feature type="domain" description="Anaphase-promoting complex subunit 1 middle" evidence="13">
    <location>
        <begin position="436"/>
        <end position="693"/>
    </location>
</feature>
<dbReference type="InterPro" id="IPR024990">
    <property type="entry name" value="Apc1"/>
</dbReference>
<dbReference type="GO" id="GO:0070979">
    <property type="term" value="P:protein K11-linked ubiquitination"/>
    <property type="evidence" value="ECO:0007669"/>
    <property type="project" value="TreeGrafter"/>
</dbReference>
<gene>
    <name evidence="15" type="ORF">TSUD_248130</name>
</gene>
<dbReference type="Pfam" id="PF20518">
    <property type="entry name" value="Apc1_MidN"/>
    <property type="match status" value="1"/>
</dbReference>
<comment type="similarity">
    <text evidence="3">Belongs to the APC1 family.</text>
</comment>
<evidence type="ECO:0000256" key="4">
    <source>
        <dbReference type="ARBA" id="ARBA00016070"/>
    </source>
</evidence>
<dbReference type="Proteomes" id="UP000242715">
    <property type="component" value="Unassembled WGS sequence"/>
</dbReference>
<evidence type="ECO:0000259" key="12">
    <source>
        <dbReference type="Pfam" id="PF18122"/>
    </source>
</evidence>
<evidence type="ECO:0000256" key="2">
    <source>
        <dbReference type="ARBA" id="ARBA00004906"/>
    </source>
</evidence>
<sequence length="1692" mass="188433">MSIGVRRLTLLGEFKPFGLIAEALDGKSTETVTENYEYFLFDPEIARDRDAEDNCNEVASALNNRGDHELFVRGNRIIWSIGARVFKRFTLQSSIVKGDGSLVSSHLILMDPLDEQQPTFIEERGKLNIMKEYDEKTIWTSDQVPLMASYNKGKMQHSLWVAEIINSNFDEAASGLLNVDPMGLLPKHLSFRRIWQGKGAQTAACKVFMATDDDAAPVVCFFHQEQRKLLSVSLQTVEINNEIVFDVKPDMSWIIAAVAASPVMVTRPRVKVGLLPYSDIMVLTPENALLLYSGKQCLCRYVLPSCLNKDKILHDLERPETSSLSNALKITGLADAVEGRVNVIVNNKQMFRCALRQSPSSSLANDCITALAEGLDSSFYRHFLGLIWKDDYSTDLSEAESSVDSEWDSFCRVIMKMCRKSNIISQKHSGLVPHCAWNFLLSSQFHNNFCKVNSLFGKSSAVPLDQVESRSSTLSIDGTKSSEEPIYTELLIEFLESLHALYESLKLDNLRKRDLEHLAILLCNIANFLGEDNYLDHYIRDFPLSCKTFLKSGTTISPKIPPSLFRWLENCLQHGCSYANISDLPSLVRKDGCRVVSLARKLVCFYSILSGANLLGKKLSSGVYCNISTGSYSSKEELTVLAMVGERFGLQQLDSLPSGVSLPLRHALDKCRDSSPNDWPAAAYVLLGRQDLAMSTLAREYKYKEIETPTNVNVISMSTPYMLNLHPVTISSTISDTIGLEGTKLEDTDSVDGSMLDGMEHIFNSSTQLRYGRDLRLNEVRRLLCSSRPVAIQTPVNHSASDQDLQQTQLWHLAQRTTSLPLGRGAFTLATIHTLLTEAFSVPKLVLAGRLPAQQNATVNLDPNIRNIQELRSWPEFHNAVAAGLRLAPFQGKMSRTWIIYNKPEEPNSVHAGLLLALGLHGFLRVLSITDIYQYISQEHESTSVGLMLGLASSYRGTMQPAMSKMFYVHIPVRHPSSYPELEVPTLLQCYKFAYLGCMLAPAKFGISFLHNLGGDNVLEREGHAVSAGFALGLVALGRGEDAIGFKDSFMNRLFLYIGGKVHNMMDGTTINIDVTAPGATIALALMFLKTEAEAVASRLSIPNTRFDLQYVRPDFIMLRVIARNLIMWSSVHPSKDWVWSQIPEIVRCGVEGLGGDDNNIDDMDAEAFMQAYVNIVAGACLSLGLVFAGTRNGNAQELLYEFAMYFLNEIKPVSPTSGKFFPKGLSRYIDRGTLETCLHLTVLSLSVVMAGSGHLQTFRLLRFLRSRNCADGQSSYGIQMAVSLATGFLFLGGGMRTFSTNSSSIAALLITLYPRLPMGPNDNRCHLQAFRHLYVLATEARWIQTVDVDTGLPVYAPIEVTVRETEHYAESSFCEVTPCLMPERAILKTIRVCGPRYWPQEIDFTPEDKPWWNFGDKNNPFNSGILFIKRKVGACSYVDDPIGCQSLLSRAMHKVFGLTSLKASDTITDVHSGSGSITVDQLVGTFSSDPSLIAFAQFCCDPAWYNRSDVDFKEFCLQVLFECVSKDRPALLQVYLSSYTTVESMVNQITTGAVVSGDSLSISGFKLALTYIEALMTEKLSTSKGGIVQSTFVGSLRKQVEELLNSSQELKDDFHIYLKLGKWPDGESQDRRSILLSWFLQWYNVPASSVIRTVIDRVKPKRMSSSSIPLLRLFLPRTHINVISEIDRCLT</sequence>
<dbReference type="EMBL" id="DF973179">
    <property type="protein sequence ID" value="GAU18112.1"/>
    <property type="molecule type" value="Genomic_DNA"/>
</dbReference>
<feature type="domain" description="Anaphase-promoting complex subunit 1 C-terminal" evidence="12">
    <location>
        <begin position="1482"/>
        <end position="1647"/>
    </location>
</feature>
<keyword evidence="7" id="KW-0498">Mitosis</keyword>
<keyword evidence="8" id="KW-0833">Ubl conjugation pathway</keyword>
<dbReference type="InterPro" id="IPR011989">
    <property type="entry name" value="ARM-like"/>
</dbReference>
<dbReference type="InterPro" id="IPR002015">
    <property type="entry name" value="Proteasome/cyclosome_rpt"/>
</dbReference>
<dbReference type="Pfam" id="PF12859">
    <property type="entry name" value="ANAPC1"/>
    <property type="match status" value="1"/>
</dbReference>
<proteinExistence type="inferred from homology"/>
<dbReference type="Pfam" id="PF18122">
    <property type="entry name" value="APC1_C"/>
    <property type="match status" value="1"/>
</dbReference>
<dbReference type="FunFam" id="1.25.10.10:FF:000211">
    <property type="entry name" value="Anaphase-promoting complex subunit 1"/>
    <property type="match status" value="1"/>
</dbReference>
<dbReference type="GO" id="GO:0005680">
    <property type="term" value="C:anaphase-promoting complex"/>
    <property type="evidence" value="ECO:0007669"/>
    <property type="project" value="InterPro"/>
</dbReference>
<dbReference type="InterPro" id="IPR049255">
    <property type="entry name" value="Apc1_N"/>
</dbReference>
<comment type="pathway">
    <text evidence="2">Protein modification; protein ubiquitination.</text>
</comment>
<evidence type="ECO:0000256" key="10">
    <source>
        <dbReference type="ARBA" id="ARBA00023306"/>
    </source>
</evidence>
<evidence type="ECO:0000256" key="1">
    <source>
        <dbReference type="ARBA" id="ARBA00004123"/>
    </source>
</evidence>
<dbReference type="GO" id="GO:0051301">
    <property type="term" value="P:cell division"/>
    <property type="evidence" value="ECO:0007669"/>
    <property type="project" value="UniProtKB-KW"/>
</dbReference>
<name>A0A2Z6LK57_TRISU</name>
<evidence type="ECO:0000313" key="15">
    <source>
        <dbReference type="EMBL" id="GAU18112.1"/>
    </source>
</evidence>
<protein>
    <recommendedName>
        <fullName evidence="4">Anaphase-promoting complex subunit 1</fullName>
    </recommendedName>
</protein>
<evidence type="ECO:0000256" key="5">
    <source>
        <dbReference type="ARBA" id="ARBA00022618"/>
    </source>
</evidence>
<dbReference type="FunFam" id="1.25.10.10:FF:000338">
    <property type="entry name" value="Anaphase-promoting complex subunit 1"/>
    <property type="match status" value="1"/>
</dbReference>
<feature type="domain" description="Anaphase-promoting complex subunit 1 N-terminal" evidence="11">
    <location>
        <begin position="200"/>
        <end position="414"/>
    </location>
</feature>
<dbReference type="InterPro" id="IPR041221">
    <property type="entry name" value="APC1_C"/>
</dbReference>
<dbReference type="PANTHER" id="PTHR12827">
    <property type="entry name" value="MEIOTIC CHECKPOINT REGULATOR TSG24 FAMILY MEMBER"/>
    <property type="match status" value="1"/>
</dbReference>
<dbReference type="GO" id="GO:0031145">
    <property type="term" value="P:anaphase-promoting complex-dependent catabolic process"/>
    <property type="evidence" value="ECO:0007669"/>
    <property type="project" value="TreeGrafter"/>
</dbReference>
<reference evidence="16" key="1">
    <citation type="journal article" date="2017" name="Front. Plant Sci.">
        <title>Climate Clever Clovers: New Paradigm to Reduce the Environmental Footprint of Ruminants by Breeding Low Methanogenic Forages Utilizing Haplotype Variation.</title>
        <authorList>
            <person name="Kaur P."/>
            <person name="Appels R."/>
            <person name="Bayer P.E."/>
            <person name="Keeble-Gagnere G."/>
            <person name="Wang J."/>
            <person name="Hirakawa H."/>
            <person name="Shirasawa K."/>
            <person name="Vercoe P."/>
            <person name="Stefanova K."/>
            <person name="Durmic Z."/>
            <person name="Nichols P."/>
            <person name="Revell C."/>
            <person name="Isobe S.N."/>
            <person name="Edwards D."/>
            <person name="Erskine W."/>
        </authorList>
    </citation>
    <scope>NUCLEOTIDE SEQUENCE [LARGE SCALE GENOMIC DNA]</scope>
    <source>
        <strain evidence="16">cv. Daliak</strain>
    </source>
</reference>
<dbReference type="Gene3D" id="1.25.10.10">
    <property type="entry name" value="Leucine-rich Repeat Variant"/>
    <property type="match status" value="2"/>
</dbReference>
<accession>A0A2Z6LK57</accession>